<dbReference type="GO" id="GO:0055085">
    <property type="term" value="P:transmembrane transport"/>
    <property type="evidence" value="ECO:0007669"/>
    <property type="project" value="InterPro"/>
</dbReference>
<evidence type="ECO:0000256" key="2">
    <source>
        <dbReference type="ARBA" id="ARBA00022692"/>
    </source>
</evidence>
<evidence type="ECO:0000259" key="6">
    <source>
        <dbReference type="PROSITE" id="PS50801"/>
    </source>
</evidence>
<dbReference type="InterPro" id="IPR011547">
    <property type="entry name" value="SLC26A/SulP_dom"/>
</dbReference>
<dbReference type="RefSeq" id="WP_045801897.1">
    <property type="nucleotide sequence ID" value="NZ_CP011071.1"/>
</dbReference>
<accession>A0A0D5YSI7</accession>
<dbReference type="CDD" id="cd07042">
    <property type="entry name" value="STAS_SulP_like_sulfate_transporter"/>
    <property type="match status" value="1"/>
</dbReference>
<evidence type="ECO:0000313" key="7">
    <source>
        <dbReference type="EMBL" id="AKA35225.1"/>
    </source>
</evidence>
<gene>
    <name evidence="7" type="ORF">VC82_1607</name>
</gene>
<feature type="transmembrane region" description="Helical" evidence="5">
    <location>
        <begin position="72"/>
        <end position="93"/>
    </location>
</feature>
<dbReference type="Proteomes" id="UP000032726">
    <property type="component" value="Chromosome"/>
</dbReference>
<dbReference type="KEGG" id="mlt:VC82_1607"/>
<evidence type="ECO:0000256" key="1">
    <source>
        <dbReference type="ARBA" id="ARBA00004141"/>
    </source>
</evidence>
<feature type="transmembrane region" description="Helical" evidence="5">
    <location>
        <begin position="203"/>
        <end position="220"/>
    </location>
</feature>
<dbReference type="AlphaFoldDB" id="A0A0D5YSI7"/>
<feature type="transmembrane region" description="Helical" evidence="5">
    <location>
        <begin position="250"/>
        <end position="269"/>
    </location>
</feature>
<dbReference type="InterPro" id="IPR001902">
    <property type="entry name" value="SLC26A/SulP_fam"/>
</dbReference>
<protein>
    <submittedName>
        <fullName evidence="7">Sulfate transporter</fullName>
    </submittedName>
</protein>
<evidence type="ECO:0000256" key="5">
    <source>
        <dbReference type="SAM" id="Phobius"/>
    </source>
</evidence>
<feature type="transmembrane region" description="Helical" evidence="5">
    <location>
        <begin position="41"/>
        <end position="65"/>
    </location>
</feature>
<evidence type="ECO:0000256" key="4">
    <source>
        <dbReference type="ARBA" id="ARBA00023136"/>
    </source>
</evidence>
<feature type="domain" description="STAS" evidence="6">
    <location>
        <begin position="440"/>
        <end position="555"/>
    </location>
</feature>
<keyword evidence="4 5" id="KW-0472">Membrane</keyword>
<keyword evidence="2 5" id="KW-0812">Transmembrane</keyword>
<sequence>MLKRYFPILEWLPRYKKAYLAGDLSAGFTVGIMLIPQGMAYAMIAGLPPVFGLYAALLPQVVYALMGTAPKLSIGAVAIDSLVVASGLGALALSGIDEYIAMAIFLALFVGVIQLAFGFFRMGFLANFLSEPVISGFTSAAAIIIGLSQLHHLLGLNVQRGGRILFLLRDTVANIGQTHLLTLLIGVLAIAVISLLPRLSKKIPAALIVVVVSISIIYFLQLGDVGVRVVGEIPGGLPTFKIPVVGVEKIWNLAPIAITLALLSFVEAVSIAKGIEAKDASDSLRPNQELLALGTSNIAGSFFQAYSVTAGFSRTAVNVNAGAKTGIASLISAMVVGLILLFLTPVFQYLPNAVLAAIILVAVYGLIDVRYAVGLYKSRKDEFALLMVTFLITLGVGIIEGIVLGVLFSLALLVYRTSKPHIAVLGRIRGTEYFKNINRFSEDIEVFDEILILRFDSQLYFANKDYFKKELYKNMGQKGEKLKYVILNAESIDYIDSTAVTMLKQVLDDFQKKGITLLVTGAIGPTRDILFESGLAEKIGSENLFVRTFEAFEYCQSLKEKTPLQSKISEQSGGSRFVT</sequence>
<dbReference type="PATRIC" id="fig|516051.4.peg.1657"/>
<organism evidence="7 8">
    <name type="scientific">Flagellimonas lutaonensis</name>
    <dbReference type="NCBI Taxonomy" id="516051"/>
    <lineage>
        <taxon>Bacteria</taxon>
        <taxon>Pseudomonadati</taxon>
        <taxon>Bacteroidota</taxon>
        <taxon>Flavobacteriia</taxon>
        <taxon>Flavobacteriales</taxon>
        <taxon>Flavobacteriaceae</taxon>
        <taxon>Flagellimonas</taxon>
    </lineage>
</organism>
<comment type="subcellular location">
    <subcellularLocation>
        <location evidence="1">Membrane</location>
        <topology evidence="1">Multi-pass membrane protein</topology>
    </subcellularLocation>
</comment>
<dbReference type="GO" id="GO:0016020">
    <property type="term" value="C:membrane"/>
    <property type="evidence" value="ECO:0007669"/>
    <property type="project" value="UniProtKB-SubCell"/>
</dbReference>
<feature type="transmembrane region" description="Helical" evidence="5">
    <location>
        <begin position="99"/>
        <end position="120"/>
    </location>
</feature>
<dbReference type="InterPro" id="IPR002645">
    <property type="entry name" value="STAS_dom"/>
</dbReference>
<evidence type="ECO:0000313" key="8">
    <source>
        <dbReference type="Proteomes" id="UP000032726"/>
    </source>
</evidence>
<dbReference type="HOGENOM" id="CLU_003182_13_2_10"/>
<dbReference type="Gene3D" id="3.30.750.24">
    <property type="entry name" value="STAS domain"/>
    <property type="match status" value="1"/>
</dbReference>
<feature type="transmembrane region" description="Helical" evidence="5">
    <location>
        <begin position="132"/>
        <end position="154"/>
    </location>
</feature>
<dbReference type="PROSITE" id="PS50801">
    <property type="entry name" value="STAS"/>
    <property type="match status" value="1"/>
</dbReference>
<feature type="transmembrane region" description="Helical" evidence="5">
    <location>
        <begin position="174"/>
        <end position="196"/>
    </location>
</feature>
<dbReference type="OrthoDB" id="9771198at2"/>
<keyword evidence="3 5" id="KW-1133">Transmembrane helix</keyword>
<dbReference type="InterPro" id="IPR036513">
    <property type="entry name" value="STAS_dom_sf"/>
</dbReference>
<dbReference type="EMBL" id="CP011071">
    <property type="protein sequence ID" value="AKA35225.1"/>
    <property type="molecule type" value="Genomic_DNA"/>
</dbReference>
<dbReference type="SUPFAM" id="SSF52091">
    <property type="entry name" value="SpoIIaa-like"/>
    <property type="match status" value="1"/>
</dbReference>
<evidence type="ECO:0000256" key="3">
    <source>
        <dbReference type="ARBA" id="ARBA00022989"/>
    </source>
</evidence>
<name>A0A0D5YSI7_9FLAO</name>
<dbReference type="Pfam" id="PF00916">
    <property type="entry name" value="Sulfate_transp"/>
    <property type="match status" value="1"/>
</dbReference>
<proteinExistence type="predicted"/>
<keyword evidence="8" id="KW-1185">Reference proteome</keyword>
<dbReference type="STRING" id="516051.VC82_1607"/>
<dbReference type="PANTHER" id="PTHR11814">
    <property type="entry name" value="SULFATE TRANSPORTER"/>
    <property type="match status" value="1"/>
</dbReference>
<dbReference type="Pfam" id="PF01740">
    <property type="entry name" value="STAS"/>
    <property type="match status" value="1"/>
</dbReference>
<feature type="transmembrane region" description="Helical" evidence="5">
    <location>
        <begin position="327"/>
        <end position="347"/>
    </location>
</feature>
<feature type="transmembrane region" description="Helical" evidence="5">
    <location>
        <begin position="354"/>
        <end position="373"/>
    </location>
</feature>
<dbReference type="NCBIfam" id="TIGR00815">
    <property type="entry name" value="sulP"/>
    <property type="match status" value="1"/>
</dbReference>
<reference evidence="7 8" key="1">
    <citation type="submission" date="2015-03" db="EMBL/GenBank/DDBJ databases">
        <title>Complete genome sequence of Muricauda lutaonensis CC-HSB-11T, isolated from a coastal hot spring.</title>
        <authorList>
            <person name="Kim K.M."/>
        </authorList>
    </citation>
    <scope>NUCLEOTIDE SEQUENCE [LARGE SCALE GENOMIC DNA]</scope>
    <source>
        <strain evidence="7 8">CC-HSB-11</strain>
    </source>
</reference>
<feature type="transmembrane region" description="Helical" evidence="5">
    <location>
        <begin position="18"/>
        <end position="35"/>
    </location>
</feature>
<feature type="transmembrane region" description="Helical" evidence="5">
    <location>
        <begin position="385"/>
        <end position="415"/>
    </location>
</feature>